<keyword evidence="3" id="KW-0548">Nucleotidyltransferase</keyword>
<feature type="domain" description="Endonuclease/exonuclease/phosphatase" evidence="2">
    <location>
        <begin position="132"/>
        <end position="334"/>
    </location>
</feature>
<dbReference type="PANTHER" id="PTHR33395:SF22">
    <property type="entry name" value="REVERSE TRANSCRIPTASE DOMAIN-CONTAINING PROTEIN"/>
    <property type="match status" value="1"/>
</dbReference>
<dbReference type="PANTHER" id="PTHR33395">
    <property type="entry name" value="TRANSCRIPTASE, PUTATIVE-RELATED-RELATED"/>
    <property type="match status" value="1"/>
</dbReference>
<dbReference type="GO" id="GO:0004519">
    <property type="term" value="F:endonuclease activity"/>
    <property type="evidence" value="ECO:0007669"/>
    <property type="project" value="InterPro"/>
</dbReference>
<keyword evidence="3" id="KW-0695">RNA-directed DNA polymerase</keyword>
<dbReference type="GO" id="GO:0061343">
    <property type="term" value="P:cell adhesion involved in heart morphogenesis"/>
    <property type="evidence" value="ECO:0007669"/>
    <property type="project" value="TreeGrafter"/>
</dbReference>
<comment type="caution">
    <text evidence="3">The sequence shown here is derived from an EMBL/GenBank/DDBJ whole genome shotgun (WGS) entry which is preliminary data.</text>
</comment>
<dbReference type="SUPFAM" id="SSF56219">
    <property type="entry name" value="DNase I-like"/>
    <property type="match status" value="1"/>
</dbReference>
<dbReference type="Gene3D" id="3.60.10.10">
    <property type="entry name" value="Endonuclease/exonuclease/phosphatase"/>
    <property type="match status" value="1"/>
</dbReference>
<keyword evidence="3" id="KW-0808">Transferase</keyword>
<dbReference type="EMBL" id="BMAV01011109">
    <property type="protein sequence ID" value="GFY56704.1"/>
    <property type="molecule type" value="Genomic_DNA"/>
</dbReference>
<dbReference type="AlphaFoldDB" id="A0A8X7C9B4"/>
<proteinExistence type="predicted"/>
<protein>
    <submittedName>
        <fullName evidence="3">Probable RNA-directed DNA polymerase from transposon X-element</fullName>
    </submittedName>
</protein>
<dbReference type="GO" id="GO:0003677">
    <property type="term" value="F:DNA binding"/>
    <property type="evidence" value="ECO:0007669"/>
    <property type="project" value="InterPro"/>
</dbReference>
<feature type="compositionally biased region" description="Low complexity" evidence="1">
    <location>
        <begin position="30"/>
        <end position="39"/>
    </location>
</feature>
<dbReference type="GO" id="GO:0007508">
    <property type="term" value="P:larval heart development"/>
    <property type="evidence" value="ECO:0007669"/>
    <property type="project" value="TreeGrafter"/>
</dbReference>
<reference evidence="3" key="1">
    <citation type="submission" date="2020-08" db="EMBL/GenBank/DDBJ databases">
        <title>Multicomponent nature underlies the extraordinary mechanical properties of spider dragline silk.</title>
        <authorList>
            <person name="Kono N."/>
            <person name="Nakamura H."/>
            <person name="Mori M."/>
            <person name="Yoshida Y."/>
            <person name="Ohtoshi R."/>
            <person name="Malay A.D."/>
            <person name="Moran D.A.P."/>
            <person name="Tomita M."/>
            <person name="Numata K."/>
            <person name="Arakawa K."/>
        </authorList>
    </citation>
    <scope>NUCLEOTIDE SEQUENCE</scope>
</reference>
<dbReference type="OrthoDB" id="416454at2759"/>
<dbReference type="InterPro" id="IPR043502">
    <property type="entry name" value="DNA/RNA_pol_sf"/>
</dbReference>
<evidence type="ECO:0000313" key="4">
    <source>
        <dbReference type="Proteomes" id="UP000886998"/>
    </source>
</evidence>
<feature type="compositionally biased region" description="Polar residues" evidence="1">
    <location>
        <begin position="52"/>
        <end position="69"/>
    </location>
</feature>
<dbReference type="SUPFAM" id="SSF56672">
    <property type="entry name" value="DNA/RNA polymerases"/>
    <property type="match status" value="1"/>
</dbReference>
<dbReference type="Pfam" id="PF03372">
    <property type="entry name" value="Exo_endo_phos"/>
    <property type="match status" value="1"/>
</dbReference>
<accession>A0A8X7C9B4</accession>
<dbReference type="InterPro" id="IPR036691">
    <property type="entry name" value="Endo/exonu/phosph_ase_sf"/>
</dbReference>
<evidence type="ECO:0000259" key="2">
    <source>
        <dbReference type="Pfam" id="PF03372"/>
    </source>
</evidence>
<keyword evidence="4" id="KW-1185">Reference proteome</keyword>
<organism evidence="3 4">
    <name type="scientific">Trichonephila inaurata madagascariensis</name>
    <dbReference type="NCBI Taxonomy" id="2747483"/>
    <lineage>
        <taxon>Eukaryota</taxon>
        <taxon>Metazoa</taxon>
        <taxon>Ecdysozoa</taxon>
        <taxon>Arthropoda</taxon>
        <taxon>Chelicerata</taxon>
        <taxon>Arachnida</taxon>
        <taxon>Araneae</taxon>
        <taxon>Araneomorphae</taxon>
        <taxon>Entelegynae</taxon>
        <taxon>Araneoidea</taxon>
        <taxon>Nephilidae</taxon>
        <taxon>Trichonephila</taxon>
        <taxon>Trichonephila inaurata</taxon>
    </lineage>
</organism>
<feature type="compositionally biased region" description="Basic and acidic residues" evidence="1">
    <location>
        <begin position="16"/>
        <end position="27"/>
    </location>
</feature>
<dbReference type="InterPro" id="IPR020847">
    <property type="entry name" value="AP_endonuclease_F1_BS"/>
</dbReference>
<evidence type="ECO:0000256" key="1">
    <source>
        <dbReference type="SAM" id="MobiDB-lite"/>
    </source>
</evidence>
<gene>
    <name evidence="3" type="primary">X-element ORF2</name>
    <name evidence="3" type="ORF">TNIN_350221</name>
</gene>
<dbReference type="GO" id="GO:0031012">
    <property type="term" value="C:extracellular matrix"/>
    <property type="evidence" value="ECO:0007669"/>
    <property type="project" value="TreeGrafter"/>
</dbReference>
<sequence length="695" mass="79220">MPKKSSKQTPTPRGLKFGEERIQEKGKGLQRQPGKKQTPQPTPEEINPPRAPSTSAGNIPATSYPQRASGNLPPTLKTSGPPNSWMRGLKTIHQDLQIRQVPRRQVLGNYRPAQSKNLMFPRNRRTRPLKIVSWNADSIINKVNEFEIFISEHDPDIIALQETKLRPCHSLNLPNYKTYRTDRLTHRGGGTAILIKRSIPHHILDIKTHSIENTTISIEGDRNITVSSVYRPPRSPAQSLISDLLKIFRNRPECIAVGDYNAKHSSWNHHPRPNPAGTALHKFARNCGFVITAPGEPTLISNRRNGADSTIDFGVSCGLSNIQAQSVLDLSSDHNPVIFTFTPNSPYVYAHNCCTFTNWERFQDILSVTVPGNPKISDEDGIERAVENLTHLIQNSINQSSKIKFMTHQAFTIPSQTRQKIKEKNRLRKIWQETRYPPVKTELNRMQREIKRELQNIKNHAWDCDLEDANDDPNAFYKIMSRKRHRQIIYPPLLGYRGLIYDTREKADFFADTLEESFKENKTPYSNTQIDLVNRTVRSYLRNTPISLPSLTSPGEVCEIILDLKNKKAPGKDNVKNLALKSLPINAITYLTKVFNRCLAHNYFPKAWKHAIITVLPKPGKDDKLAINYRPISLLSTMGKIFEKIVLKRIQKFTQDNSIIPNFQHGFQEKTSTSHQLLRISNNIITGFNKGRVFS</sequence>
<dbReference type="InterPro" id="IPR005135">
    <property type="entry name" value="Endo/exonuclease/phosphatase"/>
</dbReference>
<name>A0A8X7C9B4_9ARAC</name>
<feature type="region of interest" description="Disordered" evidence="1">
    <location>
        <begin position="1"/>
        <end position="85"/>
    </location>
</feature>
<dbReference type="GO" id="GO:0003964">
    <property type="term" value="F:RNA-directed DNA polymerase activity"/>
    <property type="evidence" value="ECO:0007669"/>
    <property type="project" value="UniProtKB-KW"/>
</dbReference>
<dbReference type="Proteomes" id="UP000886998">
    <property type="component" value="Unassembled WGS sequence"/>
</dbReference>
<evidence type="ECO:0000313" key="3">
    <source>
        <dbReference type="EMBL" id="GFY56704.1"/>
    </source>
</evidence>
<dbReference type="GO" id="GO:0006281">
    <property type="term" value="P:DNA repair"/>
    <property type="evidence" value="ECO:0007669"/>
    <property type="project" value="InterPro"/>
</dbReference>
<dbReference type="PROSITE" id="PS00726">
    <property type="entry name" value="AP_NUCLEASE_F1_1"/>
    <property type="match status" value="1"/>
</dbReference>